<dbReference type="EC" id="2.3.1.225" evidence="7"/>
<evidence type="ECO:0000256" key="4">
    <source>
        <dbReference type="ARBA" id="ARBA00022989"/>
    </source>
</evidence>
<dbReference type="RefSeq" id="XP_001300555.1">
    <property type="nucleotide sequence ID" value="XM_001300554.1"/>
</dbReference>
<feature type="domain" description="Palmitoyltransferase DHHC" evidence="8">
    <location>
        <begin position="158"/>
        <end position="298"/>
    </location>
</feature>
<keyword evidence="6 7" id="KW-0012">Acyltransferase</keyword>
<dbReference type="GO" id="GO:0019706">
    <property type="term" value="F:protein-cysteine S-palmitoyltransferase activity"/>
    <property type="evidence" value="ECO:0000318"/>
    <property type="project" value="GO_Central"/>
</dbReference>
<comment type="domain">
    <text evidence="7">The DHHC domain is required for palmitoyltransferase activity.</text>
</comment>
<feature type="transmembrane region" description="Helical" evidence="7">
    <location>
        <begin position="114"/>
        <end position="133"/>
    </location>
</feature>
<evidence type="ECO:0000256" key="3">
    <source>
        <dbReference type="ARBA" id="ARBA00022692"/>
    </source>
</evidence>
<dbReference type="AlphaFoldDB" id="A2G5E3"/>
<accession>A2G5E3</accession>
<evidence type="ECO:0000259" key="8">
    <source>
        <dbReference type="Pfam" id="PF01529"/>
    </source>
</evidence>
<name>A2G5E3_TRIV3</name>
<dbReference type="OrthoDB" id="5977743at2759"/>
<feature type="transmembrane region" description="Helical" evidence="7">
    <location>
        <begin position="267"/>
        <end position="288"/>
    </location>
</feature>
<keyword evidence="5 7" id="KW-0472">Membrane</keyword>
<protein>
    <recommendedName>
        <fullName evidence="7">Palmitoyltransferase</fullName>
        <ecNumber evidence="7">2.3.1.225</ecNumber>
    </recommendedName>
</protein>
<dbReference type="InParanoid" id="A2G5E3"/>
<evidence type="ECO:0000313" key="9">
    <source>
        <dbReference type="EMBL" id="EAX87625.1"/>
    </source>
</evidence>
<keyword evidence="4 7" id="KW-1133">Transmembrane helix</keyword>
<evidence type="ECO:0000256" key="7">
    <source>
        <dbReference type="RuleBase" id="RU079119"/>
    </source>
</evidence>
<feature type="transmembrane region" description="Helical" evidence="7">
    <location>
        <begin position="77"/>
        <end position="102"/>
    </location>
</feature>
<feature type="transmembrane region" description="Helical" evidence="7">
    <location>
        <begin position="204"/>
        <end position="235"/>
    </location>
</feature>
<dbReference type="PANTHER" id="PTHR12246">
    <property type="entry name" value="PALMITOYLTRANSFERASE ZDHHC16"/>
    <property type="match status" value="1"/>
</dbReference>
<organism evidence="9 10">
    <name type="scientific">Trichomonas vaginalis (strain ATCC PRA-98 / G3)</name>
    <dbReference type="NCBI Taxonomy" id="412133"/>
    <lineage>
        <taxon>Eukaryota</taxon>
        <taxon>Metamonada</taxon>
        <taxon>Parabasalia</taxon>
        <taxon>Trichomonadida</taxon>
        <taxon>Trichomonadidae</taxon>
        <taxon>Trichomonas</taxon>
    </lineage>
</organism>
<keyword evidence="2 7" id="KW-0808">Transferase</keyword>
<feature type="transmembrane region" description="Helical" evidence="7">
    <location>
        <begin position="6"/>
        <end position="23"/>
    </location>
</feature>
<dbReference type="Pfam" id="PF01529">
    <property type="entry name" value="DHHC"/>
    <property type="match status" value="1"/>
</dbReference>
<dbReference type="PROSITE" id="PS50216">
    <property type="entry name" value="DHHC"/>
    <property type="match status" value="1"/>
</dbReference>
<dbReference type="STRING" id="5722.A2G5E3"/>
<dbReference type="VEuPathDB" id="TrichDB:TVAG_313280"/>
<evidence type="ECO:0000313" key="10">
    <source>
        <dbReference type="Proteomes" id="UP000001542"/>
    </source>
</evidence>
<keyword evidence="10" id="KW-1185">Reference proteome</keyword>
<dbReference type="FunCoup" id="A2G5E3">
    <property type="interactions" value="272"/>
</dbReference>
<dbReference type="GO" id="GO:0005783">
    <property type="term" value="C:endoplasmic reticulum"/>
    <property type="evidence" value="ECO:0000318"/>
    <property type="project" value="GO_Central"/>
</dbReference>
<dbReference type="KEGG" id="tva:75639051"/>
<proteinExistence type="inferred from homology"/>
<comment type="catalytic activity">
    <reaction evidence="7">
        <text>L-cysteinyl-[protein] + hexadecanoyl-CoA = S-hexadecanoyl-L-cysteinyl-[protein] + CoA</text>
        <dbReference type="Rhea" id="RHEA:36683"/>
        <dbReference type="Rhea" id="RHEA-COMP:10131"/>
        <dbReference type="Rhea" id="RHEA-COMP:11032"/>
        <dbReference type="ChEBI" id="CHEBI:29950"/>
        <dbReference type="ChEBI" id="CHEBI:57287"/>
        <dbReference type="ChEBI" id="CHEBI:57379"/>
        <dbReference type="ChEBI" id="CHEBI:74151"/>
        <dbReference type="EC" id="2.3.1.225"/>
    </reaction>
</comment>
<dbReference type="InterPro" id="IPR039859">
    <property type="entry name" value="PFA4/ZDH16/20/ERF2-like"/>
</dbReference>
<dbReference type="GO" id="GO:0006612">
    <property type="term" value="P:protein targeting to membrane"/>
    <property type="evidence" value="ECO:0000318"/>
    <property type="project" value="GO_Central"/>
</dbReference>
<dbReference type="GO" id="GO:0016020">
    <property type="term" value="C:membrane"/>
    <property type="evidence" value="ECO:0007669"/>
    <property type="project" value="UniProtKB-SubCell"/>
</dbReference>
<evidence type="ECO:0000256" key="5">
    <source>
        <dbReference type="ARBA" id="ARBA00023136"/>
    </source>
</evidence>
<gene>
    <name evidence="9" type="ORF">TVAG_313280</name>
</gene>
<dbReference type="OMA" id="FEERNCI"/>
<evidence type="ECO:0000256" key="6">
    <source>
        <dbReference type="ARBA" id="ARBA00023315"/>
    </source>
</evidence>
<evidence type="ECO:0000256" key="2">
    <source>
        <dbReference type="ARBA" id="ARBA00022679"/>
    </source>
</evidence>
<comment type="similarity">
    <text evidence="7">Belongs to the DHHC palmitoyltransferase family.</text>
</comment>
<reference evidence="9" key="1">
    <citation type="submission" date="2006-10" db="EMBL/GenBank/DDBJ databases">
        <authorList>
            <person name="Amadeo P."/>
            <person name="Zhao Q."/>
            <person name="Wortman J."/>
            <person name="Fraser-Liggett C."/>
            <person name="Carlton J."/>
        </authorList>
    </citation>
    <scope>NUCLEOTIDE SEQUENCE</scope>
    <source>
        <strain evidence="9">G3</strain>
    </source>
</reference>
<dbReference type="Proteomes" id="UP000001542">
    <property type="component" value="Unassembled WGS sequence"/>
</dbReference>
<dbReference type="GO" id="GO:0005794">
    <property type="term" value="C:Golgi apparatus"/>
    <property type="evidence" value="ECO:0000318"/>
    <property type="project" value="GO_Central"/>
</dbReference>
<dbReference type="VEuPathDB" id="TrichDB:TVAGG3_0086050"/>
<reference evidence="9" key="2">
    <citation type="journal article" date="2007" name="Science">
        <title>Draft genome sequence of the sexually transmitted pathogen Trichomonas vaginalis.</title>
        <authorList>
            <person name="Carlton J.M."/>
            <person name="Hirt R.P."/>
            <person name="Silva J.C."/>
            <person name="Delcher A.L."/>
            <person name="Schatz M."/>
            <person name="Zhao Q."/>
            <person name="Wortman J.R."/>
            <person name="Bidwell S.L."/>
            <person name="Alsmark U.C.M."/>
            <person name="Besteiro S."/>
            <person name="Sicheritz-Ponten T."/>
            <person name="Noel C.J."/>
            <person name="Dacks J.B."/>
            <person name="Foster P.G."/>
            <person name="Simillion C."/>
            <person name="Van de Peer Y."/>
            <person name="Miranda-Saavedra D."/>
            <person name="Barton G.J."/>
            <person name="Westrop G.D."/>
            <person name="Mueller S."/>
            <person name="Dessi D."/>
            <person name="Fiori P.L."/>
            <person name="Ren Q."/>
            <person name="Paulsen I."/>
            <person name="Zhang H."/>
            <person name="Bastida-Corcuera F.D."/>
            <person name="Simoes-Barbosa A."/>
            <person name="Brown M.T."/>
            <person name="Hayes R.D."/>
            <person name="Mukherjee M."/>
            <person name="Okumura C.Y."/>
            <person name="Schneider R."/>
            <person name="Smith A.J."/>
            <person name="Vanacova S."/>
            <person name="Villalvazo M."/>
            <person name="Haas B.J."/>
            <person name="Pertea M."/>
            <person name="Feldblyum T.V."/>
            <person name="Utterback T.R."/>
            <person name="Shu C.L."/>
            <person name="Osoegawa K."/>
            <person name="de Jong P.J."/>
            <person name="Hrdy I."/>
            <person name="Horvathova L."/>
            <person name="Zubacova Z."/>
            <person name="Dolezal P."/>
            <person name="Malik S.B."/>
            <person name="Logsdon J.M. Jr."/>
            <person name="Henze K."/>
            <person name="Gupta A."/>
            <person name="Wang C.C."/>
            <person name="Dunne R.L."/>
            <person name="Upcroft J.A."/>
            <person name="Upcroft P."/>
            <person name="White O."/>
            <person name="Salzberg S.L."/>
            <person name="Tang P."/>
            <person name="Chiu C.-H."/>
            <person name="Lee Y.-S."/>
            <person name="Embley T.M."/>
            <person name="Coombs G.H."/>
            <person name="Mottram J.C."/>
            <person name="Tachezy J."/>
            <person name="Fraser-Liggett C.M."/>
            <person name="Johnson P.J."/>
        </authorList>
    </citation>
    <scope>NUCLEOTIDE SEQUENCE [LARGE SCALE GENOMIC DNA]</scope>
    <source>
        <strain evidence="9">G3</strain>
    </source>
</reference>
<evidence type="ECO:0000256" key="1">
    <source>
        <dbReference type="ARBA" id="ARBA00004141"/>
    </source>
</evidence>
<sequence length="369" mass="44119">MIGYIIIAYILFIAFATFVMIYGNNSCVRNTFIGSIYRFFANTLPNWFIAKYKKIFNIPDSPDHNDTCMGKNGPCRYFILISFALLYAGLVADYWFCTYPYIHIFYKNLFLHKILSVVLPAIPWIIIIALQFLDPGVITSKNVIGYMKKYPFDFILYNHKVCRTLHIPAVARSRYCNYTQRRIAKYDHYCPWVVASIGERTHRWFLLFLVGCVVASAYYLYADLYVTFLIMYAYYQKIKWTNSFKVNAQIFAVVLIKEQKFNAFCEFLFFFIIIFLVIFIGQQIYFISTGRTTIELDKWGDYYYKHRNDKSKKPVKNMYDYGFIHNWKEFLFPEPVPECEEWVPDKYWKKIIENEEKRRKELNSKPKNE</sequence>
<dbReference type="EMBL" id="DS114421">
    <property type="protein sequence ID" value="EAX87625.1"/>
    <property type="molecule type" value="Genomic_DNA"/>
</dbReference>
<keyword evidence="3 7" id="KW-0812">Transmembrane</keyword>
<dbReference type="eggNOG" id="KOG1312">
    <property type="taxonomic scope" value="Eukaryota"/>
</dbReference>
<dbReference type="InterPro" id="IPR001594">
    <property type="entry name" value="Palmitoyltrfase_DHHC"/>
</dbReference>
<comment type="subcellular location">
    <subcellularLocation>
        <location evidence="1">Membrane</location>
        <topology evidence="1">Multi-pass membrane protein</topology>
    </subcellularLocation>
</comment>